<dbReference type="SUPFAM" id="SSF51569">
    <property type="entry name" value="Aldolase"/>
    <property type="match status" value="1"/>
</dbReference>
<dbReference type="InterPro" id="IPR002915">
    <property type="entry name" value="DeoC/FbaB/LacD_aldolase"/>
</dbReference>
<dbReference type="Pfam" id="PF01791">
    <property type="entry name" value="DeoC"/>
    <property type="match status" value="1"/>
</dbReference>
<proteinExistence type="predicted"/>
<dbReference type="PANTHER" id="PTHR47916">
    <property type="entry name" value="FRUCTOSE-BISPHOSPHATE ALDOLASE CLASS 1"/>
    <property type="match status" value="1"/>
</dbReference>
<gene>
    <name evidence="1" type="ORF">AVDCRST_MAG70-1431</name>
</gene>
<dbReference type="PANTHER" id="PTHR47916:SF1">
    <property type="entry name" value="3-HYDROXY-5-PHOSPHONOOXYPENTANE-2,4-DIONE THIOLASE"/>
    <property type="match status" value="1"/>
</dbReference>
<dbReference type="InterPro" id="IPR013785">
    <property type="entry name" value="Aldolase_TIM"/>
</dbReference>
<name>A0A6J4UW70_9BACT</name>
<dbReference type="SMART" id="SM01133">
    <property type="entry name" value="DeoC"/>
    <property type="match status" value="1"/>
</dbReference>
<dbReference type="GO" id="GO:0004332">
    <property type="term" value="F:fructose-bisphosphate aldolase activity"/>
    <property type="evidence" value="ECO:0007669"/>
    <property type="project" value="InterPro"/>
</dbReference>
<dbReference type="AlphaFoldDB" id="A0A6J4UW70"/>
<evidence type="ECO:0000313" key="1">
    <source>
        <dbReference type="EMBL" id="CAA9557903.1"/>
    </source>
</evidence>
<sequence>MSGASLRLGRLFDRASGRSFIAAIDHGITLGVPTGAEDAMGAIERVIRCEPDAVLISPGMLARGADLFAYRAAPAPIVRADFIVNHPFVDDLGEHYRVLCTPAHAASLGANAFIMFLILGPEPGQMFADNIKAISTAAEEAHKLGLPLIIEAVAWGRRAKAAGMGKDAELLAFGCRIAAELGADAVKTEYPGSREGMATIVDGCPVPVLVLGGPKTEDPDGLITATRDAMSAGARGVVYGRNVWQADDPIAISRQIREVIHGSLIPSTA</sequence>
<dbReference type="PIRSF" id="PIRSF038992">
    <property type="entry name" value="Aldolase_Ia"/>
    <property type="match status" value="1"/>
</dbReference>
<dbReference type="Gene3D" id="3.20.20.70">
    <property type="entry name" value="Aldolase class I"/>
    <property type="match status" value="1"/>
</dbReference>
<protein>
    <recommendedName>
        <fullName evidence="2">Fructose-bisphosphate aldolase</fullName>
    </recommendedName>
</protein>
<reference evidence="1" key="1">
    <citation type="submission" date="2020-02" db="EMBL/GenBank/DDBJ databases">
        <authorList>
            <person name="Meier V. D."/>
        </authorList>
    </citation>
    <scope>NUCLEOTIDE SEQUENCE</scope>
    <source>
        <strain evidence="1">AVDCRST_MAG70</strain>
    </source>
</reference>
<evidence type="ECO:0008006" key="2">
    <source>
        <dbReference type="Google" id="ProtNLM"/>
    </source>
</evidence>
<dbReference type="InterPro" id="IPR050456">
    <property type="entry name" value="DeoC/FbaB_aldolase"/>
</dbReference>
<accession>A0A6J4UW70</accession>
<organism evidence="1">
    <name type="scientific">uncultured Thermomicrobiales bacterium</name>
    <dbReference type="NCBI Taxonomy" id="1645740"/>
    <lineage>
        <taxon>Bacteria</taxon>
        <taxon>Pseudomonadati</taxon>
        <taxon>Thermomicrobiota</taxon>
        <taxon>Thermomicrobia</taxon>
        <taxon>Thermomicrobiales</taxon>
        <taxon>environmental samples</taxon>
    </lineage>
</organism>
<dbReference type="InterPro" id="IPR041720">
    <property type="entry name" value="FbaB-like"/>
</dbReference>
<dbReference type="EMBL" id="CADCWH010000228">
    <property type="protein sequence ID" value="CAA9557903.1"/>
    <property type="molecule type" value="Genomic_DNA"/>
</dbReference>